<reference evidence="11 12" key="1">
    <citation type="journal article" date="2024" name="bioRxiv">
        <title>A reference genome for Trichogramma kaykai: A tiny desert-dwelling parasitoid wasp with competing sex-ratio distorters.</title>
        <authorList>
            <person name="Culotta J."/>
            <person name="Lindsey A.R."/>
        </authorList>
    </citation>
    <scope>NUCLEOTIDE SEQUENCE [LARGE SCALE GENOMIC DNA]</scope>
    <source>
        <strain evidence="11 12">KSX58</strain>
    </source>
</reference>
<evidence type="ECO:0000313" key="12">
    <source>
        <dbReference type="Proteomes" id="UP001627154"/>
    </source>
</evidence>
<dbReference type="GO" id="GO:0007608">
    <property type="term" value="P:sensory perception of smell"/>
    <property type="evidence" value="ECO:0007669"/>
    <property type="project" value="UniProtKB-KW"/>
</dbReference>
<comment type="caution">
    <text evidence="11">The sequence shown here is derived from an EMBL/GenBank/DDBJ whole genome shotgun (WGS) entry which is preliminary data.</text>
</comment>
<dbReference type="InterPro" id="IPR004117">
    <property type="entry name" value="7tm6_olfct_rcpt"/>
</dbReference>
<keyword evidence="2" id="KW-1003">Cell membrane</keyword>
<dbReference type="GO" id="GO:0007165">
    <property type="term" value="P:signal transduction"/>
    <property type="evidence" value="ECO:0007669"/>
    <property type="project" value="UniProtKB-KW"/>
</dbReference>
<dbReference type="AlphaFoldDB" id="A0ABD2VS40"/>
<dbReference type="EMBL" id="JBJJXI010000198">
    <property type="protein sequence ID" value="KAL3383387.1"/>
    <property type="molecule type" value="Genomic_DNA"/>
</dbReference>
<feature type="transmembrane region" description="Helical" evidence="10">
    <location>
        <begin position="252"/>
        <end position="272"/>
    </location>
</feature>
<dbReference type="GO" id="GO:0005886">
    <property type="term" value="C:plasma membrane"/>
    <property type="evidence" value="ECO:0007669"/>
    <property type="project" value="UniProtKB-SubCell"/>
</dbReference>
<keyword evidence="3 10" id="KW-0716">Sensory transduction</keyword>
<evidence type="ECO:0000256" key="4">
    <source>
        <dbReference type="ARBA" id="ARBA00022692"/>
    </source>
</evidence>
<gene>
    <name evidence="11" type="ORF">TKK_020703</name>
</gene>
<keyword evidence="7 10" id="KW-0472">Membrane</keyword>
<keyword evidence="8 10" id="KW-0675">Receptor</keyword>
<protein>
    <recommendedName>
        <fullName evidence="10">Odorant receptor</fullName>
    </recommendedName>
</protein>
<name>A0ABD2VS40_9HYME</name>
<evidence type="ECO:0000256" key="1">
    <source>
        <dbReference type="ARBA" id="ARBA00004651"/>
    </source>
</evidence>
<evidence type="ECO:0000256" key="10">
    <source>
        <dbReference type="RuleBase" id="RU351113"/>
    </source>
</evidence>
<keyword evidence="9 10" id="KW-0807">Transducer</keyword>
<comment type="subcellular location">
    <subcellularLocation>
        <location evidence="1 10">Cell membrane</location>
        <topology evidence="1 10">Multi-pass membrane protein</topology>
    </subcellularLocation>
</comment>
<comment type="caution">
    <text evidence="10">Lacks conserved residue(s) required for the propagation of feature annotation.</text>
</comment>
<evidence type="ECO:0000256" key="9">
    <source>
        <dbReference type="ARBA" id="ARBA00023224"/>
    </source>
</evidence>
<proteinExistence type="inferred from homology"/>
<evidence type="ECO:0000256" key="2">
    <source>
        <dbReference type="ARBA" id="ARBA00022475"/>
    </source>
</evidence>
<keyword evidence="4 10" id="KW-0812">Transmembrane</keyword>
<evidence type="ECO:0000256" key="5">
    <source>
        <dbReference type="ARBA" id="ARBA00022725"/>
    </source>
</evidence>
<evidence type="ECO:0000313" key="11">
    <source>
        <dbReference type="EMBL" id="KAL3383387.1"/>
    </source>
</evidence>
<dbReference type="PANTHER" id="PTHR21137">
    <property type="entry name" value="ODORANT RECEPTOR"/>
    <property type="match status" value="1"/>
</dbReference>
<accession>A0ABD2VS40</accession>
<comment type="similarity">
    <text evidence="10">Belongs to the insect chemoreceptor superfamily. Heteromeric odorant receptor channel (TC 1.A.69) family.</text>
</comment>
<evidence type="ECO:0000256" key="8">
    <source>
        <dbReference type="ARBA" id="ARBA00023170"/>
    </source>
</evidence>
<evidence type="ECO:0000256" key="3">
    <source>
        <dbReference type="ARBA" id="ARBA00022606"/>
    </source>
</evidence>
<keyword evidence="12" id="KW-1185">Reference proteome</keyword>
<keyword evidence="5 10" id="KW-0552">Olfaction</keyword>
<evidence type="ECO:0000256" key="7">
    <source>
        <dbReference type="ARBA" id="ARBA00023136"/>
    </source>
</evidence>
<organism evidence="11 12">
    <name type="scientific">Trichogramma kaykai</name>
    <dbReference type="NCBI Taxonomy" id="54128"/>
    <lineage>
        <taxon>Eukaryota</taxon>
        <taxon>Metazoa</taxon>
        <taxon>Ecdysozoa</taxon>
        <taxon>Arthropoda</taxon>
        <taxon>Hexapoda</taxon>
        <taxon>Insecta</taxon>
        <taxon>Pterygota</taxon>
        <taxon>Neoptera</taxon>
        <taxon>Endopterygota</taxon>
        <taxon>Hymenoptera</taxon>
        <taxon>Apocrita</taxon>
        <taxon>Proctotrupomorpha</taxon>
        <taxon>Chalcidoidea</taxon>
        <taxon>Trichogrammatidae</taxon>
        <taxon>Trichogramma</taxon>
    </lineage>
</organism>
<evidence type="ECO:0000256" key="6">
    <source>
        <dbReference type="ARBA" id="ARBA00022989"/>
    </source>
</evidence>
<sequence length="350" mass="40298">MLVLPFEIWFSIEHMNDIDKLMECFGILTGILGYGSKLLMLRLSWRSVSSLVQIIISDYETTREPALRAALLKNYKLGTGVTKLLFGTYMSLAFFIPMENCIRIARNGYTPSLLYSIPTSYPMIKKTAKNHIMVNFVQLTQVIVAGSGHALCDVFFTVLVMHAAFKSLVLRTAIKRYFKVCTRQKKDLKAISDAINRVILYHRAFLKFAQIFEDAYCYVVFCQIFCITLQTVGSGYILILLAEDQKMWSVEFLKYINFIMVDVFSIMAYCTAGEYYTHQSIKIYEQLCNSSWYDLSISEMKSVLFLMIHTQKFVAITSGKFKNLQLDCCTSIMKGTYSYLSMFRATRNRD</sequence>
<feature type="transmembrane region" description="Helical" evidence="10">
    <location>
        <begin position="215"/>
        <end position="240"/>
    </location>
</feature>
<dbReference type="Proteomes" id="UP001627154">
    <property type="component" value="Unassembled WGS sequence"/>
</dbReference>
<dbReference type="PANTHER" id="PTHR21137:SF35">
    <property type="entry name" value="ODORANT RECEPTOR 19A-RELATED"/>
    <property type="match status" value="1"/>
</dbReference>
<keyword evidence="6 10" id="KW-1133">Transmembrane helix</keyword>
<dbReference type="Pfam" id="PF02949">
    <property type="entry name" value="7tm_6"/>
    <property type="match status" value="1"/>
</dbReference>